<dbReference type="SUPFAM" id="SSF46689">
    <property type="entry name" value="Homeodomain-like"/>
    <property type="match status" value="1"/>
</dbReference>
<evidence type="ECO:0000313" key="4">
    <source>
        <dbReference type="EMBL" id="CAD8248790.1"/>
    </source>
</evidence>
<dbReference type="AlphaFoldDB" id="A0A6U0L6F0"/>
<protein>
    <submittedName>
        <fullName evidence="5">Uncharacterized protein</fullName>
    </submittedName>
</protein>
<dbReference type="InterPro" id="IPR009057">
    <property type="entry name" value="Homeodomain-like_sf"/>
</dbReference>
<dbReference type="GO" id="GO:0005634">
    <property type="term" value="C:nucleus"/>
    <property type="evidence" value="ECO:0007669"/>
    <property type="project" value="TreeGrafter"/>
</dbReference>
<feature type="compositionally biased region" description="Polar residues" evidence="1">
    <location>
        <begin position="511"/>
        <end position="522"/>
    </location>
</feature>
<accession>A0A6U0L6F0</accession>
<gene>
    <name evidence="4" type="ORF">MPUS1402_LOCUS11383</name>
    <name evidence="5" type="ORF">MPUS1402_LOCUS11386</name>
</gene>
<dbReference type="SMART" id="SM00717">
    <property type="entry name" value="SANT"/>
    <property type="match status" value="2"/>
</dbReference>
<dbReference type="PROSITE" id="PS50090">
    <property type="entry name" value="MYB_LIKE"/>
    <property type="match status" value="2"/>
</dbReference>
<feature type="region of interest" description="Disordered" evidence="1">
    <location>
        <begin position="423"/>
        <end position="451"/>
    </location>
</feature>
<dbReference type="PROSITE" id="PS51294">
    <property type="entry name" value="HTH_MYB"/>
    <property type="match status" value="2"/>
</dbReference>
<feature type="domain" description="Myb-like" evidence="2">
    <location>
        <begin position="373"/>
        <end position="423"/>
    </location>
</feature>
<dbReference type="EMBL" id="HBDY01015026">
    <property type="protein sequence ID" value="CAD8248790.1"/>
    <property type="molecule type" value="Transcribed_RNA"/>
</dbReference>
<dbReference type="CDD" id="cd00167">
    <property type="entry name" value="SANT"/>
    <property type="match status" value="2"/>
</dbReference>
<dbReference type="PANTHER" id="PTHR45614">
    <property type="entry name" value="MYB PROTEIN-RELATED"/>
    <property type="match status" value="1"/>
</dbReference>
<proteinExistence type="predicted"/>
<feature type="domain" description="HTH myb-type" evidence="3">
    <location>
        <begin position="380"/>
        <end position="427"/>
    </location>
</feature>
<dbReference type="InterPro" id="IPR001005">
    <property type="entry name" value="SANT/Myb"/>
</dbReference>
<dbReference type="InterPro" id="IPR050560">
    <property type="entry name" value="MYB_TF"/>
</dbReference>
<dbReference type="GO" id="GO:0000978">
    <property type="term" value="F:RNA polymerase II cis-regulatory region sequence-specific DNA binding"/>
    <property type="evidence" value="ECO:0007669"/>
    <property type="project" value="TreeGrafter"/>
</dbReference>
<dbReference type="InterPro" id="IPR017930">
    <property type="entry name" value="Myb_dom"/>
</dbReference>
<dbReference type="PANTHER" id="PTHR45614:SF25">
    <property type="entry name" value="MYB PROTEIN"/>
    <property type="match status" value="1"/>
</dbReference>
<evidence type="ECO:0000256" key="1">
    <source>
        <dbReference type="SAM" id="MobiDB-lite"/>
    </source>
</evidence>
<organism evidence="5">
    <name type="scientific">Micromonas pusilla</name>
    <name type="common">Picoplanktonic green alga</name>
    <name type="synonym">Chromulina pusilla</name>
    <dbReference type="NCBI Taxonomy" id="38833"/>
    <lineage>
        <taxon>Eukaryota</taxon>
        <taxon>Viridiplantae</taxon>
        <taxon>Chlorophyta</taxon>
        <taxon>Mamiellophyceae</taxon>
        <taxon>Mamiellales</taxon>
        <taxon>Mamiellaceae</taxon>
        <taxon>Micromonas</taxon>
    </lineage>
</organism>
<feature type="region of interest" description="Disordered" evidence="1">
    <location>
        <begin position="498"/>
        <end position="530"/>
    </location>
</feature>
<dbReference type="GO" id="GO:0000981">
    <property type="term" value="F:DNA-binding transcription factor activity, RNA polymerase II-specific"/>
    <property type="evidence" value="ECO:0007669"/>
    <property type="project" value="TreeGrafter"/>
</dbReference>
<sequence length="530" mass="57940">MDSILQETVRAGKAEKTVLPKFVRPAHACREVKRDATTISHEFGRGLINDTKSTVTTTEEHHDCDKEDGSRNYSTGYFNHRELSKLFSIVRGIPFPSELSTAEGSTDVSKFSLPMLSSVTATSVTSRKLTLPRTITKTVEAGIPLAAHGCSNSLRHGDLKTVGALGTAVILSSLNTDSSTLDILQHSKRSTDLKSADYLQCPGPAAAQIYATQLHLEETGSKVQKMVAVADIEIPEPESKGNGIKANTVNITRTDTVRSGIRDAEPKVNVPVLLSISPPMEKAANNFGVPLPTELATAFSGDFEMMNAEGSHAEGSYAFEANRSRSRSWLPSEDDLVRTLVTEHGPRKWKLIATRLKTKTQKQVYARWRDYLQPGLTTKPWSRDEQTRLIELQAHVGNQWAVLARLMPGRSPNAIKNRFHATKRKLERRSKKEADTIKPVANDSTRSSEDIPKKYGHLDAVKVSSGIPSSAIPSSELEMDDDESLALEGLLLADTPTALTSLREREDADNQFDSATAPNDATSGMAVPTE</sequence>
<feature type="domain" description="HTH myb-type" evidence="3">
    <location>
        <begin position="325"/>
        <end position="376"/>
    </location>
</feature>
<dbReference type="Gene3D" id="1.10.10.60">
    <property type="entry name" value="Homeodomain-like"/>
    <property type="match status" value="2"/>
</dbReference>
<evidence type="ECO:0000313" key="5">
    <source>
        <dbReference type="EMBL" id="CAD8248795.1"/>
    </source>
</evidence>
<dbReference type="EMBL" id="HBDY01015029">
    <property type="protein sequence ID" value="CAD8248795.1"/>
    <property type="molecule type" value="Transcribed_RNA"/>
</dbReference>
<feature type="domain" description="Myb-like" evidence="2">
    <location>
        <begin position="321"/>
        <end position="372"/>
    </location>
</feature>
<dbReference type="Pfam" id="PF00249">
    <property type="entry name" value="Myb_DNA-binding"/>
    <property type="match status" value="2"/>
</dbReference>
<name>A0A6U0L6F0_MICPS</name>
<reference evidence="5" key="1">
    <citation type="submission" date="2021-01" db="EMBL/GenBank/DDBJ databases">
        <authorList>
            <person name="Corre E."/>
            <person name="Pelletier E."/>
            <person name="Niang G."/>
            <person name="Scheremetjew M."/>
            <person name="Finn R."/>
            <person name="Kale V."/>
            <person name="Holt S."/>
            <person name="Cochrane G."/>
            <person name="Meng A."/>
            <person name="Brown T."/>
            <person name="Cohen L."/>
        </authorList>
    </citation>
    <scope>NUCLEOTIDE SEQUENCE</scope>
    <source>
        <strain evidence="5">RCC1614</strain>
    </source>
</reference>
<evidence type="ECO:0000259" key="2">
    <source>
        <dbReference type="PROSITE" id="PS50090"/>
    </source>
</evidence>
<evidence type="ECO:0000259" key="3">
    <source>
        <dbReference type="PROSITE" id="PS51294"/>
    </source>
</evidence>